<name>A0A1H7ZN65_9RHOB</name>
<dbReference type="GO" id="GO:0055070">
    <property type="term" value="P:copper ion homeostasis"/>
    <property type="evidence" value="ECO:0007669"/>
    <property type="project" value="TreeGrafter"/>
</dbReference>
<dbReference type="PANTHER" id="PTHR43520">
    <property type="entry name" value="ATP7, ISOFORM B"/>
    <property type="match status" value="1"/>
</dbReference>
<dbReference type="InterPro" id="IPR036163">
    <property type="entry name" value="HMA_dom_sf"/>
</dbReference>
<organism evidence="5 6">
    <name type="scientific">Loktanella fryxellensis</name>
    <dbReference type="NCBI Taxonomy" id="245187"/>
    <lineage>
        <taxon>Bacteria</taxon>
        <taxon>Pseudomonadati</taxon>
        <taxon>Pseudomonadota</taxon>
        <taxon>Alphaproteobacteria</taxon>
        <taxon>Rhodobacterales</taxon>
        <taxon>Roseobacteraceae</taxon>
        <taxon>Loktanella</taxon>
    </lineage>
</organism>
<sequence length="163" mass="16936">MTCASCVARVERALLAVPGVASAALNMATDRAVIATTAAVSDGDLVASVAAAGYAAQVADDRSDATQAHRRQDELAILQRDLTIAAVLTLPVVLLEMGSHLIPAVHDLIMTTIGMRGAWVLQGVLTTLILFWPGLRFYRIGLPALARGAPDMHALVAVGTLAA</sequence>
<dbReference type="Pfam" id="PF00403">
    <property type="entry name" value="HMA"/>
    <property type="match status" value="1"/>
</dbReference>
<evidence type="ECO:0000256" key="1">
    <source>
        <dbReference type="ARBA" id="ARBA00022967"/>
    </source>
</evidence>
<dbReference type="SUPFAM" id="SSF55008">
    <property type="entry name" value="HMA, heavy metal-associated domain"/>
    <property type="match status" value="1"/>
</dbReference>
<dbReference type="GO" id="GO:0043682">
    <property type="term" value="F:P-type divalent copper transporter activity"/>
    <property type="evidence" value="ECO:0007669"/>
    <property type="project" value="TreeGrafter"/>
</dbReference>
<dbReference type="Gene3D" id="3.30.70.100">
    <property type="match status" value="1"/>
</dbReference>
<dbReference type="EMBL" id="FOCI01000002">
    <property type="protein sequence ID" value="SEM58988.1"/>
    <property type="molecule type" value="Genomic_DNA"/>
</dbReference>
<dbReference type="PROSITE" id="PS50846">
    <property type="entry name" value="HMA_2"/>
    <property type="match status" value="1"/>
</dbReference>
<keyword evidence="2" id="KW-0812">Transmembrane</keyword>
<feature type="chain" id="PRO_5011771932" evidence="3">
    <location>
        <begin position="24"/>
        <end position="163"/>
    </location>
</feature>
<dbReference type="STRING" id="245187.SAMN04488003_10226"/>
<feature type="transmembrane region" description="Helical" evidence="2">
    <location>
        <begin position="82"/>
        <end position="102"/>
    </location>
</feature>
<dbReference type="Proteomes" id="UP000199585">
    <property type="component" value="Unassembled WGS sequence"/>
</dbReference>
<feature type="transmembrane region" description="Helical" evidence="2">
    <location>
        <begin position="108"/>
        <end position="132"/>
    </location>
</feature>
<keyword evidence="1" id="KW-1278">Translocase</keyword>
<keyword evidence="6" id="KW-1185">Reference proteome</keyword>
<protein>
    <submittedName>
        <fullName evidence="5">Heavy-metal-associated domain-containing protein</fullName>
    </submittedName>
</protein>
<feature type="signal peptide" evidence="3">
    <location>
        <begin position="1"/>
        <end position="23"/>
    </location>
</feature>
<gene>
    <name evidence="5" type="ORF">SAMN04488003_10226</name>
</gene>
<keyword evidence="2" id="KW-0472">Membrane</keyword>
<evidence type="ECO:0000313" key="6">
    <source>
        <dbReference type="Proteomes" id="UP000199585"/>
    </source>
</evidence>
<accession>A0A1H7ZN65</accession>
<dbReference type="PANTHER" id="PTHR43520:SF8">
    <property type="entry name" value="P-TYPE CU(+) TRANSPORTER"/>
    <property type="match status" value="1"/>
</dbReference>
<dbReference type="InterPro" id="IPR006121">
    <property type="entry name" value="HMA_dom"/>
</dbReference>
<dbReference type="GO" id="GO:0005507">
    <property type="term" value="F:copper ion binding"/>
    <property type="evidence" value="ECO:0007669"/>
    <property type="project" value="TreeGrafter"/>
</dbReference>
<dbReference type="GO" id="GO:0016020">
    <property type="term" value="C:membrane"/>
    <property type="evidence" value="ECO:0007669"/>
    <property type="project" value="TreeGrafter"/>
</dbReference>
<evidence type="ECO:0000256" key="2">
    <source>
        <dbReference type="SAM" id="Phobius"/>
    </source>
</evidence>
<feature type="domain" description="HMA" evidence="4">
    <location>
        <begin position="1"/>
        <end position="57"/>
    </location>
</feature>
<keyword evidence="3" id="KW-0732">Signal</keyword>
<proteinExistence type="predicted"/>
<keyword evidence="2" id="KW-1133">Transmembrane helix</keyword>
<dbReference type="AlphaFoldDB" id="A0A1H7ZN65"/>
<evidence type="ECO:0000256" key="3">
    <source>
        <dbReference type="SAM" id="SignalP"/>
    </source>
</evidence>
<evidence type="ECO:0000259" key="4">
    <source>
        <dbReference type="PROSITE" id="PS50846"/>
    </source>
</evidence>
<evidence type="ECO:0000313" key="5">
    <source>
        <dbReference type="EMBL" id="SEM58988.1"/>
    </source>
</evidence>
<reference evidence="5 6" key="1">
    <citation type="submission" date="2016-10" db="EMBL/GenBank/DDBJ databases">
        <authorList>
            <person name="de Groot N.N."/>
        </authorList>
    </citation>
    <scope>NUCLEOTIDE SEQUENCE [LARGE SCALE GENOMIC DNA]</scope>
    <source>
        <strain evidence="5 6">DSM 16213</strain>
    </source>
</reference>
<dbReference type="CDD" id="cd00371">
    <property type="entry name" value="HMA"/>
    <property type="match status" value="1"/>
</dbReference>